<feature type="transmembrane region" description="Helical" evidence="7">
    <location>
        <begin position="102"/>
        <end position="123"/>
    </location>
</feature>
<comment type="caution">
    <text evidence="9">The sequence shown here is derived from an EMBL/GenBank/DDBJ whole genome shotgun (WGS) entry which is preliminary data.</text>
</comment>
<feature type="transmembrane region" description="Helical" evidence="7">
    <location>
        <begin position="219"/>
        <end position="246"/>
    </location>
</feature>
<evidence type="ECO:0000256" key="3">
    <source>
        <dbReference type="ARBA" id="ARBA00022475"/>
    </source>
</evidence>
<evidence type="ECO:0000313" key="10">
    <source>
        <dbReference type="Proteomes" id="UP000279860"/>
    </source>
</evidence>
<feature type="transmembrane region" description="Helical" evidence="7">
    <location>
        <begin position="71"/>
        <end position="90"/>
    </location>
</feature>
<evidence type="ECO:0000256" key="2">
    <source>
        <dbReference type="ARBA" id="ARBA00022448"/>
    </source>
</evidence>
<dbReference type="RefSeq" id="WP_124790947.1">
    <property type="nucleotide sequence ID" value="NZ_RQYN01000088.1"/>
</dbReference>
<feature type="transmembrane region" description="Helical" evidence="7">
    <location>
        <begin position="12"/>
        <end position="32"/>
    </location>
</feature>
<dbReference type="SUPFAM" id="SSF161098">
    <property type="entry name" value="MetI-like"/>
    <property type="match status" value="1"/>
</dbReference>
<comment type="similarity">
    <text evidence="7">Belongs to the binding-protein-dependent transport system permease family.</text>
</comment>
<evidence type="ECO:0000256" key="6">
    <source>
        <dbReference type="ARBA" id="ARBA00023136"/>
    </source>
</evidence>
<name>A0A3P1YFQ4_TANFO</name>
<evidence type="ECO:0000256" key="5">
    <source>
        <dbReference type="ARBA" id="ARBA00022989"/>
    </source>
</evidence>
<comment type="subcellular location">
    <subcellularLocation>
        <location evidence="1 7">Cell membrane</location>
        <topology evidence="1 7">Multi-pass membrane protein</topology>
    </subcellularLocation>
</comment>
<dbReference type="Proteomes" id="UP000279860">
    <property type="component" value="Unassembled WGS sequence"/>
</dbReference>
<keyword evidence="6 7" id="KW-0472">Membrane</keyword>
<dbReference type="InterPro" id="IPR035906">
    <property type="entry name" value="MetI-like_sf"/>
</dbReference>
<evidence type="ECO:0000256" key="4">
    <source>
        <dbReference type="ARBA" id="ARBA00022692"/>
    </source>
</evidence>
<dbReference type="CDD" id="cd06261">
    <property type="entry name" value="TM_PBP2"/>
    <property type="match status" value="1"/>
</dbReference>
<keyword evidence="2 7" id="KW-0813">Transport</keyword>
<organism evidence="9 10">
    <name type="scientific">Tannerella forsythia</name>
    <name type="common">Bacteroides forsythus</name>
    <dbReference type="NCBI Taxonomy" id="28112"/>
    <lineage>
        <taxon>Bacteria</taxon>
        <taxon>Pseudomonadati</taxon>
        <taxon>Bacteroidota</taxon>
        <taxon>Bacteroidia</taxon>
        <taxon>Bacteroidales</taxon>
        <taxon>Tannerellaceae</taxon>
        <taxon>Tannerella</taxon>
    </lineage>
</organism>
<accession>A0A3P1YFQ4</accession>
<dbReference type="AlphaFoldDB" id="A0A3P1YFQ4"/>
<reference evidence="9 10" key="1">
    <citation type="submission" date="2018-11" db="EMBL/GenBank/DDBJ databases">
        <title>Genomes From Bacteria Associated with the Canine Oral Cavity: a Test Case for Automated Genome-Based Taxonomic Assignment.</title>
        <authorList>
            <person name="Coil D.A."/>
            <person name="Jospin G."/>
            <person name="Darling A.E."/>
            <person name="Wallis C."/>
            <person name="Davis I.J."/>
            <person name="Harris S."/>
            <person name="Eisen J.A."/>
            <person name="Holcombe L.J."/>
            <person name="O'Flynn C."/>
        </authorList>
    </citation>
    <scope>NUCLEOTIDE SEQUENCE [LARGE SCALE GENOMIC DNA]</scope>
    <source>
        <strain evidence="9 10">OH1426_COT-023</strain>
    </source>
</reference>
<keyword evidence="3" id="KW-1003">Cell membrane</keyword>
<dbReference type="Pfam" id="PF00528">
    <property type="entry name" value="BPD_transp_1"/>
    <property type="match status" value="1"/>
</dbReference>
<sequence>MGRTKVSRVGLQLLRFLPGVFFLGLWELFIYFNPDKLFYYGAPSKIAEAFYDGLLRGRLLVDFLCTFLETLLGFIVGNILGVLLGLSLWFSATVFKIAKPYIVMLGSAPIFALAPLMMIWFGTGMLSKVMMAVLSTVFIALYQAYSGALNVNPNHIAYLKSWGAEKKMIFRKIIVPSSMVWVISAFRINIGFALLGAFMGEYISSSAGLGHMIKVQTGLFNISQVLLGVLMLTTIALILNYLVVLIEAPLKRILVKVL</sequence>
<evidence type="ECO:0000256" key="7">
    <source>
        <dbReference type="RuleBase" id="RU363032"/>
    </source>
</evidence>
<feature type="transmembrane region" description="Helical" evidence="7">
    <location>
        <begin position="173"/>
        <end position="199"/>
    </location>
</feature>
<dbReference type="PANTHER" id="PTHR30151">
    <property type="entry name" value="ALKANE SULFONATE ABC TRANSPORTER-RELATED, MEMBRANE SUBUNIT"/>
    <property type="match status" value="1"/>
</dbReference>
<dbReference type="PROSITE" id="PS50928">
    <property type="entry name" value="ABC_TM1"/>
    <property type="match status" value="1"/>
</dbReference>
<dbReference type="InterPro" id="IPR000515">
    <property type="entry name" value="MetI-like"/>
</dbReference>
<dbReference type="EMBL" id="RQYN01000088">
    <property type="protein sequence ID" value="RRD70014.1"/>
    <property type="molecule type" value="Genomic_DNA"/>
</dbReference>
<keyword evidence="4 7" id="KW-0812">Transmembrane</keyword>
<evidence type="ECO:0000259" key="8">
    <source>
        <dbReference type="PROSITE" id="PS50928"/>
    </source>
</evidence>
<protein>
    <submittedName>
        <fullName evidence="9">ABC transporter permease</fullName>
    </submittedName>
</protein>
<dbReference type="Gene3D" id="1.10.3720.10">
    <property type="entry name" value="MetI-like"/>
    <property type="match status" value="1"/>
</dbReference>
<keyword evidence="5 7" id="KW-1133">Transmembrane helix</keyword>
<dbReference type="PANTHER" id="PTHR30151:SF20">
    <property type="entry name" value="ABC TRANSPORTER PERMEASE PROTEIN HI_0355-RELATED"/>
    <property type="match status" value="1"/>
</dbReference>
<gene>
    <name evidence="9" type="ORF">EII41_13135</name>
</gene>
<feature type="domain" description="ABC transmembrane type-1" evidence="8">
    <location>
        <begin position="59"/>
        <end position="243"/>
    </location>
</feature>
<evidence type="ECO:0000256" key="1">
    <source>
        <dbReference type="ARBA" id="ARBA00004651"/>
    </source>
</evidence>
<feature type="transmembrane region" description="Helical" evidence="7">
    <location>
        <begin position="129"/>
        <end position="152"/>
    </location>
</feature>
<evidence type="ECO:0000313" key="9">
    <source>
        <dbReference type="EMBL" id="RRD70014.1"/>
    </source>
</evidence>
<dbReference type="GO" id="GO:0055085">
    <property type="term" value="P:transmembrane transport"/>
    <property type="evidence" value="ECO:0007669"/>
    <property type="project" value="InterPro"/>
</dbReference>
<dbReference type="GO" id="GO:0005886">
    <property type="term" value="C:plasma membrane"/>
    <property type="evidence" value="ECO:0007669"/>
    <property type="project" value="UniProtKB-SubCell"/>
</dbReference>
<proteinExistence type="inferred from homology"/>